<dbReference type="InterPro" id="IPR022385">
    <property type="entry name" value="Rhs_assc_core"/>
</dbReference>
<feature type="domain" description="DUF6443" evidence="1">
    <location>
        <begin position="475"/>
        <end position="600"/>
    </location>
</feature>
<protein>
    <submittedName>
        <fullName evidence="2">RHS repeat-associated core domain-containing protein</fullName>
    </submittedName>
</protein>
<dbReference type="Proteomes" id="UP000184509">
    <property type="component" value="Unassembled WGS sequence"/>
</dbReference>
<evidence type="ECO:0000259" key="1">
    <source>
        <dbReference type="Pfam" id="PF20041"/>
    </source>
</evidence>
<dbReference type="OrthoDB" id="976756at2"/>
<dbReference type="Pfam" id="PF20041">
    <property type="entry name" value="DUF6443"/>
    <property type="match status" value="1"/>
</dbReference>
<dbReference type="STRING" id="1297750.SAMN05444405_10542"/>
<dbReference type="RefSeq" id="WP_083547615.1">
    <property type="nucleotide sequence ID" value="NZ_FQTV01000005.1"/>
</dbReference>
<dbReference type="PANTHER" id="PTHR32305">
    <property type="match status" value="1"/>
</dbReference>
<evidence type="ECO:0000313" key="3">
    <source>
        <dbReference type="Proteomes" id="UP000184509"/>
    </source>
</evidence>
<gene>
    <name evidence="2" type="ORF">SAMN05444405_10542</name>
</gene>
<dbReference type="EMBL" id="FQTV01000005">
    <property type="protein sequence ID" value="SHF07612.1"/>
    <property type="molecule type" value="Genomic_DNA"/>
</dbReference>
<proteinExistence type="predicted"/>
<dbReference type="PANTHER" id="PTHR32305:SF15">
    <property type="entry name" value="PROTEIN RHSA-RELATED"/>
    <property type="match status" value="1"/>
</dbReference>
<sequence length="1571" mass="177273">MMCNGSYWRIIPKTNHSEGFYQGTIVFNGFQLGEYLLRIAANDKVYGKESPNNKINIKTINIIMKKNDNIINHKKVQLIIVLFCLLISNNAFSKLINVGTEYLDFEYNNVTYNSTPDTYSITITQAMRLTISVDMRSKDASEASLELDDDNYEINYAEPYTQNTDYGYLVTLKTGLLPPGTYTISSPNLGSIEVFLISIKGVKRSLFTDSIILGDFDKDFVASDTQNTINFWNDYGSYGNDVYYQFTLSRAMNIDIFHCDSEVTSTNLYLLDSLGRRIAFNDNYSGEEQCSSTTNAYLKMGKLLPGTYSVISEGDSEEGNISTTVVGRIPQGDTFDKSISLGTFSDTFSCIDTKNTSDFVNDYGLATNDVYYKFTLNRSMDVSISHCGSEVTDTYLYLLDSTGKLITSNDNYSGDGQCSSVTNAYLKATDLAAGSYYIVSEGNTMNGNITTTVNGTIPLAGFETGQNQNYIIEITPTVESSDARNLTLNQCIQKIQYYDGLGRLSQTVQRGFSLNNNDLVILQEYDDLGRESNVWLPTPYSGNGSYTDPDIIKSKAITATVYNDSFPFSTPVYEASPLNRVLQKYGPGVNWRTAGASVKSAFYTNNKDLDSLKCAYYYVTSDNKLVKSDDDYDNGQLYVTRSMDEDGHEVFEFKDKQGEVILTRQKNGGEYYDTYYVYDDFGNKCFVLPPSAAAGLSSNTYTGAEELLRNFAYIYQYDSRNRCIYKKLPGTDPIYMVYDKADHLIFSQDGEQRSKMPKEWTFSIPDVFNRTILTGICTDTVSVKNIVLNGSFVNESNGFMNTGYQLSNQINAYTRLLTVNYYDNYNYKSLLTDTIKSKLEYAALDGYAKKYVNAIPEISAKGLLTGTRVFMLEEPAKEIITAMYYDNRGRLAQSKATNHLGGDEKDYFLYTFTGKIKKHQHIHSASGKATITEVYENFYDNAEKLTKTTHSLNGLAPVTLAENTYDNIGRLSSKSQHVAAGATNSVETTSYTYNIKSWLKSINTAKSRFSETLYYDESYNGSLKYYNGNISAMNWKVQNENYQRSYSFHYDDLSRITKAYYQDDESNSQRNYSTFYEYDNMGNIKNLKRNGLANNNPYSWKLIDNLTLNYNGNQLSSVTDAPEYEPSYFGAFNFVKANAGTPEYTYDTNGNLTRDSHKKIAKIQYNILNLPSKLQFTQGHTTEYLYDAAGVKRRVKQITAVPDMFVSMGTIRPVSNDSIKEITQTDYCENVIYENGALSKIFVDGGYITMSGTTPTYHYYIQDHQGNNRVVFNQNGTTEQTNHYYPSGMTFGECIDNSDNRYKYNGKELDRMHGLDLYDYGARHYDAAIGRWGVVDQLAEKKPWLSPYVYCRDNPLNIIDPDGRDEYLLIWATANGEFGHSALAVANYNDKHEPTGTYTFYELGPGKGASLGLSHFNQNVNAHYSTDNPNNQNVRLSELMTNVKDKTSLSVYENRSADGIVQIKTNYRQDYYAKNALENWQNKNPSYNGVTNNCTVYAVVGVSAASGKVIDTREVIKTDGHEVKTYTPNYLYNGVSKMPNTKVIKNPGNTVNNSFLQGRAGVFEKFITKYW</sequence>
<reference evidence="2 3" key="1">
    <citation type="submission" date="2016-11" db="EMBL/GenBank/DDBJ databases">
        <authorList>
            <person name="Jaros S."/>
            <person name="Januszkiewicz K."/>
            <person name="Wedrychowicz H."/>
        </authorList>
    </citation>
    <scope>NUCLEOTIDE SEQUENCE [LARGE SCALE GENOMIC DNA]</scope>
    <source>
        <strain evidence="2 3">DSM 26991</strain>
    </source>
</reference>
<evidence type="ECO:0000313" key="2">
    <source>
        <dbReference type="EMBL" id="SHF07612.1"/>
    </source>
</evidence>
<accession>A0A1M4YQ32</accession>
<dbReference type="InterPro" id="IPR050708">
    <property type="entry name" value="T6SS_VgrG/RHS"/>
</dbReference>
<dbReference type="NCBIfam" id="TIGR03696">
    <property type="entry name" value="Rhs_assc_core"/>
    <property type="match status" value="1"/>
</dbReference>
<dbReference type="InterPro" id="IPR045619">
    <property type="entry name" value="DUF6443"/>
</dbReference>
<organism evidence="2 3">
    <name type="scientific">Bacteroides luti</name>
    <dbReference type="NCBI Taxonomy" id="1297750"/>
    <lineage>
        <taxon>Bacteria</taxon>
        <taxon>Pseudomonadati</taxon>
        <taxon>Bacteroidota</taxon>
        <taxon>Bacteroidia</taxon>
        <taxon>Bacteroidales</taxon>
        <taxon>Bacteroidaceae</taxon>
        <taxon>Bacteroides</taxon>
    </lineage>
</organism>
<name>A0A1M4YQ32_9BACE</name>
<keyword evidence="3" id="KW-1185">Reference proteome</keyword>
<dbReference type="Gene3D" id="2.60.120.380">
    <property type="match status" value="2"/>
</dbReference>
<dbReference type="Gene3D" id="2.180.10.10">
    <property type="entry name" value="RHS repeat-associated core"/>
    <property type="match status" value="1"/>
</dbReference>